<proteinExistence type="predicted"/>
<protein>
    <submittedName>
        <fullName evidence="2">Uncharacterized protein</fullName>
    </submittedName>
</protein>
<dbReference type="Proteomes" id="UP000887574">
    <property type="component" value="Unplaced"/>
</dbReference>
<reference evidence="2" key="1">
    <citation type="submission" date="2022-11" db="UniProtKB">
        <authorList>
            <consortium name="WormBaseParasite"/>
        </authorList>
    </citation>
    <scope>IDENTIFICATION</scope>
</reference>
<accession>A0A915DXD1</accession>
<evidence type="ECO:0000313" key="1">
    <source>
        <dbReference type="Proteomes" id="UP000887574"/>
    </source>
</evidence>
<evidence type="ECO:0000313" key="2">
    <source>
        <dbReference type="WBParaSite" id="jg23735"/>
    </source>
</evidence>
<keyword evidence="1" id="KW-1185">Reference proteome</keyword>
<dbReference type="WBParaSite" id="jg23735">
    <property type="protein sequence ID" value="jg23735"/>
    <property type="gene ID" value="jg23735"/>
</dbReference>
<name>A0A915DXD1_9BILA</name>
<organism evidence="1 2">
    <name type="scientific">Ditylenchus dipsaci</name>
    <dbReference type="NCBI Taxonomy" id="166011"/>
    <lineage>
        <taxon>Eukaryota</taxon>
        <taxon>Metazoa</taxon>
        <taxon>Ecdysozoa</taxon>
        <taxon>Nematoda</taxon>
        <taxon>Chromadorea</taxon>
        <taxon>Rhabditida</taxon>
        <taxon>Tylenchina</taxon>
        <taxon>Tylenchomorpha</taxon>
        <taxon>Sphaerularioidea</taxon>
        <taxon>Anguinidae</taxon>
        <taxon>Anguininae</taxon>
        <taxon>Ditylenchus</taxon>
    </lineage>
</organism>
<sequence length="112" mass="12391">MILMIVLGCIAACTVWILGYTTAPQLTRRTTSSNLGLSSATVGEGEEVLWILNAHEFRRSQQMQNPSSRNRRSHPIRGLFGLAKECGRKCSIRLKADHNSENGQTPNYSSIS</sequence>
<dbReference type="AlphaFoldDB" id="A0A915DXD1"/>